<dbReference type="AlphaFoldDB" id="A0A7H1NNP2"/>
<feature type="region of interest" description="Disordered" evidence="1">
    <location>
        <begin position="25"/>
        <end position="46"/>
    </location>
</feature>
<proteinExistence type="predicted"/>
<reference evidence="2 3" key="1">
    <citation type="submission" date="2020-08" db="EMBL/GenBank/DDBJ databases">
        <title>Complete genome sequence of Entomobacter blattae G55GP.</title>
        <authorList>
            <person name="Poehlein A."/>
            <person name="Guzman J."/>
            <person name="Daniel R."/>
            <person name="Vilcinskas A."/>
        </authorList>
    </citation>
    <scope>NUCLEOTIDE SEQUENCE [LARGE SCALE GENOMIC DNA]</scope>
    <source>
        <strain evidence="2 3">G55GP</strain>
    </source>
</reference>
<dbReference type="RefSeq" id="WP_203413888.1">
    <property type="nucleotide sequence ID" value="NZ_CP060244.1"/>
</dbReference>
<dbReference type="KEGG" id="ebla:JGUZn3_01360"/>
<evidence type="ECO:0000313" key="3">
    <source>
        <dbReference type="Proteomes" id="UP000516349"/>
    </source>
</evidence>
<organism evidence="2 3">
    <name type="scientific">Entomobacter blattae</name>
    <dbReference type="NCBI Taxonomy" id="2762277"/>
    <lineage>
        <taxon>Bacteria</taxon>
        <taxon>Pseudomonadati</taxon>
        <taxon>Pseudomonadota</taxon>
        <taxon>Alphaproteobacteria</taxon>
        <taxon>Acetobacterales</taxon>
        <taxon>Acetobacteraceae</taxon>
        <taxon>Entomobacter</taxon>
    </lineage>
</organism>
<feature type="compositionally biased region" description="Polar residues" evidence="1">
    <location>
        <begin position="28"/>
        <end position="46"/>
    </location>
</feature>
<dbReference type="Proteomes" id="UP000516349">
    <property type="component" value="Chromosome"/>
</dbReference>
<keyword evidence="3" id="KW-1185">Reference proteome</keyword>
<name>A0A7H1NNP2_9PROT</name>
<evidence type="ECO:0000313" key="2">
    <source>
        <dbReference type="EMBL" id="QNT77402.1"/>
    </source>
</evidence>
<gene>
    <name evidence="2" type="ORF">JGUZn3_01360</name>
</gene>
<accession>A0A7H1NNP2</accession>
<protein>
    <submittedName>
        <fullName evidence="2">Uncharacterized protein</fullName>
    </submittedName>
</protein>
<dbReference type="EMBL" id="CP060244">
    <property type="protein sequence ID" value="QNT77402.1"/>
    <property type="molecule type" value="Genomic_DNA"/>
</dbReference>
<sequence>MARVAGCGGVSLIVGVAITDLLPDDNSADNAHNTSPPIALSQPMSC</sequence>
<evidence type="ECO:0000256" key="1">
    <source>
        <dbReference type="SAM" id="MobiDB-lite"/>
    </source>
</evidence>